<accession>A0A316G037</accession>
<feature type="chain" id="PRO_5016332635" evidence="2">
    <location>
        <begin position="20"/>
        <end position="189"/>
    </location>
</feature>
<evidence type="ECO:0000256" key="2">
    <source>
        <dbReference type="SAM" id="SignalP"/>
    </source>
</evidence>
<feature type="signal peptide" evidence="2">
    <location>
        <begin position="1"/>
        <end position="19"/>
    </location>
</feature>
<dbReference type="InterPro" id="IPR027385">
    <property type="entry name" value="Beta-barrel_OMP"/>
</dbReference>
<dbReference type="Proteomes" id="UP000245790">
    <property type="component" value="Unassembled WGS sequence"/>
</dbReference>
<dbReference type="InterPro" id="IPR011250">
    <property type="entry name" value="OMP/PagP_B-barrel"/>
</dbReference>
<feature type="domain" description="Outer membrane protein beta-barrel" evidence="3">
    <location>
        <begin position="7"/>
        <end position="189"/>
    </location>
</feature>
<dbReference type="Gene3D" id="2.40.160.20">
    <property type="match status" value="1"/>
</dbReference>
<keyword evidence="5" id="KW-1185">Reference proteome</keyword>
<reference evidence="4 5" key="1">
    <citation type="submission" date="2018-05" db="EMBL/GenBank/DDBJ databases">
        <title>Genomic Encyclopedia of Type Strains, Phase IV (KMG-IV): sequencing the most valuable type-strain genomes for metagenomic binning, comparative biology and taxonomic classification.</title>
        <authorList>
            <person name="Goeker M."/>
        </authorList>
    </citation>
    <scope>NUCLEOTIDE SEQUENCE [LARGE SCALE GENOMIC DNA]</scope>
    <source>
        <strain evidence="4 5">DSM 25350</strain>
    </source>
</reference>
<name>A0A316G037_9GAMM</name>
<evidence type="ECO:0000256" key="1">
    <source>
        <dbReference type="ARBA" id="ARBA00022729"/>
    </source>
</evidence>
<keyword evidence="1 2" id="KW-0732">Signal</keyword>
<comment type="caution">
    <text evidence="4">The sequence shown here is derived from an EMBL/GenBank/DDBJ whole genome shotgun (WGS) entry which is preliminary data.</text>
</comment>
<proteinExistence type="predicted"/>
<dbReference type="EMBL" id="QGGU01000001">
    <property type="protein sequence ID" value="PWK54178.1"/>
    <property type="molecule type" value="Genomic_DNA"/>
</dbReference>
<dbReference type="RefSeq" id="WP_109761307.1">
    <property type="nucleotide sequence ID" value="NZ_QGGU01000001.1"/>
</dbReference>
<dbReference type="SUPFAM" id="SSF56925">
    <property type="entry name" value="OMPA-like"/>
    <property type="match status" value="1"/>
</dbReference>
<evidence type="ECO:0000259" key="3">
    <source>
        <dbReference type="Pfam" id="PF13505"/>
    </source>
</evidence>
<gene>
    <name evidence="4" type="ORF">C8D97_10126</name>
</gene>
<dbReference type="Pfam" id="PF13505">
    <property type="entry name" value="OMP_b-brl"/>
    <property type="match status" value="1"/>
</dbReference>
<evidence type="ECO:0000313" key="5">
    <source>
        <dbReference type="Proteomes" id="UP000245790"/>
    </source>
</evidence>
<sequence>MRNIVFVILATALAQPVLAENSSSFSAGWYGDIHLGQTGTSLKQGEQSFDFLSIGGSYGYQYNEYFAAEFFGSFATDGEHDDIMSAILGQEAKVKFDAIGAYLVGKTHGKYYLKARVGLINSRFTYSAGGFEDETGSDTGFSYGFGAGVSLEKVNIELNYLQFPDVDDPLFNSTSYESDQLTISIGTQF</sequence>
<evidence type="ECO:0000313" key="4">
    <source>
        <dbReference type="EMBL" id="PWK54178.1"/>
    </source>
</evidence>
<dbReference type="AlphaFoldDB" id="A0A316G037"/>
<protein>
    <submittedName>
        <fullName evidence="4">Opacity protein-like surface antigen</fullName>
    </submittedName>
</protein>
<dbReference type="OrthoDB" id="9805832at2"/>
<organism evidence="4 5">
    <name type="scientific">Pleionea mediterranea</name>
    <dbReference type="NCBI Taxonomy" id="523701"/>
    <lineage>
        <taxon>Bacteria</taxon>
        <taxon>Pseudomonadati</taxon>
        <taxon>Pseudomonadota</taxon>
        <taxon>Gammaproteobacteria</taxon>
        <taxon>Oceanospirillales</taxon>
        <taxon>Pleioneaceae</taxon>
        <taxon>Pleionea</taxon>
    </lineage>
</organism>